<dbReference type="CDD" id="cd12639">
    <property type="entry name" value="RRM3_CELF3_4_5_6"/>
    <property type="match status" value="1"/>
</dbReference>
<proteinExistence type="predicted"/>
<evidence type="ECO:0000259" key="4">
    <source>
        <dbReference type="PROSITE" id="PS50102"/>
    </source>
</evidence>
<dbReference type="GO" id="GO:0009967">
    <property type="term" value="P:positive regulation of signal transduction"/>
    <property type="evidence" value="ECO:0007669"/>
    <property type="project" value="UniProtKB-ARBA"/>
</dbReference>
<organism evidence="5 6">
    <name type="scientific">Cichlidogyrus casuarinus</name>
    <dbReference type="NCBI Taxonomy" id="1844966"/>
    <lineage>
        <taxon>Eukaryota</taxon>
        <taxon>Metazoa</taxon>
        <taxon>Spiralia</taxon>
        <taxon>Lophotrochozoa</taxon>
        <taxon>Platyhelminthes</taxon>
        <taxon>Monogenea</taxon>
        <taxon>Monopisthocotylea</taxon>
        <taxon>Dactylogyridea</taxon>
        <taxon>Ancyrocephalidae</taxon>
        <taxon>Cichlidogyrus</taxon>
    </lineage>
</organism>
<keyword evidence="1" id="KW-0677">Repeat</keyword>
<dbReference type="Gene3D" id="3.30.70.330">
    <property type="match status" value="1"/>
</dbReference>
<dbReference type="PANTHER" id="PTHR48025:SF1">
    <property type="entry name" value="RRM DOMAIN-CONTAINING PROTEIN"/>
    <property type="match status" value="1"/>
</dbReference>
<dbReference type="Pfam" id="PF00076">
    <property type="entry name" value="RRM_1"/>
    <property type="match status" value="1"/>
</dbReference>
<evidence type="ECO:0000256" key="3">
    <source>
        <dbReference type="PROSITE-ProRule" id="PRU00176"/>
    </source>
</evidence>
<feature type="domain" description="RRM" evidence="4">
    <location>
        <begin position="83"/>
        <end position="161"/>
    </location>
</feature>
<dbReference type="InterPro" id="IPR002343">
    <property type="entry name" value="Hud_Sxl_RNA"/>
</dbReference>
<dbReference type="Proteomes" id="UP001626550">
    <property type="component" value="Unassembled WGS sequence"/>
</dbReference>
<gene>
    <name evidence="5" type="primary">CELF2_2</name>
    <name evidence="5" type="ORF">Ciccas_010365</name>
</gene>
<evidence type="ECO:0000313" key="5">
    <source>
        <dbReference type="EMBL" id="KAL3311059.1"/>
    </source>
</evidence>
<dbReference type="InterPro" id="IPR035979">
    <property type="entry name" value="RBD_domain_sf"/>
</dbReference>
<dbReference type="GO" id="GO:0010629">
    <property type="term" value="P:negative regulation of gene expression"/>
    <property type="evidence" value="ECO:0007669"/>
    <property type="project" value="UniProtKB-ARBA"/>
</dbReference>
<dbReference type="PANTHER" id="PTHR48025">
    <property type="entry name" value="OS02G0815200 PROTEIN"/>
    <property type="match status" value="1"/>
</dbReference>
<dbReference type="InterPro" id="IPR000504">
    <property type="entry name" value="RRM_dom"/>
</dbReference>
<dbReference type="InterPro" id="IPR012677">
    <property type="entry name" value="Nucleotide-bd_a/b_plait_sf"/>
</dbReference>
<accession>A0ABD2PUN4</accession>
<comment type="caution">
    <text evidence="5">The sequence shown here is derived from an EMBL/GenBank/DDBJ whole genome shotgun (WGS) entry which is preliminary data.</text>
</comment>
<dbReference type="PROSITE" id="PS50102">
    <property type="entry name" value="RRM"/>
    <property type="match status" value="1"/>
</dbReference>
<dbReference type="EMBL" id="JBJKFK010002472">
    <property type="protein sequence ID" value="KAL3311059.1"/>
    <property type="molecule type" value="Genomic_DNA"/>
</dbReference>
<name>A0ABD2PUN4_9PLAT</name>
<sequence>MNFCAGLNASTNANSLQGLTAAASIDPINHLYQPSVNYALNSYLGTTSSLMNPLNSLTNQALTLQVQQKEGTKDLILTGPDGCNLFIYHLPQEFGDRELAQMFMPFGTVISAKVYVDRATNQSKCFGFVSFDNPASATQAIQTMNGFQIGSKRLKVQFKRPKGDNSRPY</sequence>
<dbReference type="PRINTS" id="PR00961">
    <property type="entry name" value="HUDSXLRNA"/>
</dbReference>
<dbReference type="FunFam" id="3.30.70.330:FF:000383">
    <property type="entry name" value="Sex lethal, isoform D"/>
    <property type="match status" value="1"/>
</dbReference>
<evidence type="ECO:0000256" key="2">
    <source>
        <dbReference type="ARBA" id="ARBA00022884"/>
    </source>
</evidence>
<keyword evidence="6" id="KW-1185">Reference proteome</keyword>
<dbReference type="SMART" id="SM00360">
    <property type="entry name" value="RRM"/>
    <property type="match status" value="1"/>
</dbReference>
<dbReference type="AlphaFoldDB" id="A0ABD2PUN4"/>
<dbReference type="GO" id="GO:0003729">
    <property type="term" value="F:mRNA binding"/>
    <property type="evidence" value="ECO:0007669"/>
    <property type="project" value="UniProtKB-ARBA"/>
</dbReference>
<dbReference type="InterPro" id="IPR050502">
    <property type="entry name" value="Euk_RNA-bind_prot"/>
</dbReference>
<protein>
    <submittedName>
        <fullName evidence="5">CUGBP Elav-like member 2</fullName>
    </submittedName>
</protein>
<dbReference type="GO" id="GO:0005737">
    <property type="term" value="C:cytoplasm"/>
    <property type="evidence" value="ECO:0007669"/>
    <property type="project" value="UniProtKB-ARBA"/>
</dbReference>
<evidence type="ECO:0000256" key="1">
    <source>
        <dbReference type="ARBA" id="ARBA00022737"/>
    </source>
</evidence>
<dbReference type="SUPFAM" id="SSF54928">
    <property type="entry name" value="RNA-binding domain, RBD"/>
    <property type="match status" value="1"/>
</dbReference>
<reference evidence="5 6" key="1">
    <citation type="submission" date="2024-11" db="EMBL/GenBank/DDBJ databases">
        <title>Adaptive evolution of stress response genes in parasites aligns with host niche diversity.</title>
        <authorList>
            <person name="Hahn C."/>
            <person name="Resl P."/>
        </authorList>
    </citation>
    <scope>NUCLEOTIDE SEQUENCE [LARGE SCALE GENOMIC DNA]</scope>
    <source>
        <strain evidence="5">EGGRZ-B1_66</strain>
        <tissue evidence="5">Body</tissue>
    </source>
</reference>
<keyword evidence="2 3" id="KW-0694">RNA-binding</keyword>
<evidence type="ECO:0000313" key="6">
    <source>
        <dbReference type="Proteomes" id="UP001626550"/>
    </source>
</evidence>